<protein>
    <submittedName>
        <fullName evidence="1">Uncharacterized protein</fullName>
    </submittedName>
</protein>
<dbReference type="Proteomes" id="UP000077519">
    <property type="component" value="Unassembled WGS sequence"/>
</dbReference>
<keyword evidence="2" id="KW-1185">Reference proteome</keyword>
<organism evidence="1 2">
    <name type="scientific">Rhodococcoides kyotonense</name>
    <dbReference type="NCBI Taxonomy" id="398843"/>
    <lineage>
        <taxon>Bacteria</taxon>
        <taxon>Bacillati</taxon>
        <taxon>Actinomycetota</taxon>
        <taxon>Actinomycetes</taxon>
        <taxon>Mycobacteriales</taxon>
        <taxon>Nocardiaceae</taxon>
        <taxon>Rhodococcoides</taxon>
    </lineage>
</organism>
<comment type="caution">
    <text evidence="1">The sequence shown here is derived from an EMBL/GenBank/DDBJ whole genome shotgun (WGS) entry which is preliminary data.</text>
</comment>
<name>A0A177Y8W5_9NOCA</name>
<dbReference type="RefSeq" id="WP_068429911.1">
    <property type="nucleotide sequence ID" value="NZ_LVHI01000032.1"/>
</dbReference>
<dbReference type="EMBL" id="LVHI01000032">
    <property type="protein sequence ID" value="OAK51966.1"/>
    <property type="molecule type" value="Genomic_DNA"/>
</dbReference>
<evidence type="ECO:0000313" key="1">
    <source>
        <dbReference type="EMBL" id="OAK51966.1"/>
    </source>
</evidence>
<proteinExistence type="predicted"/>
<sequence length="236" mass="24451">MSIPLTLGVPHRPDPNALVAGLLQQRYPASTGGERAITAGPVVVPASVLLGLDDDVQLGRVVVELDVDPDRLRDSRASYEVVRYTVNVDDDTLPDALALRLPSPVVLYPELSDASALDTVTAIVDAHRTPGIAAWQPPRHIADVLAVVAHSEVGFTARARSGADAIAVVAATVAALRGDDIPAALADPDVAALAALRPEAADAVRTVLLGIEVDDASAAHRELDAAGLIRTDSLGT</sequence>
<gene>
    <name evidence="1" type="ORF">A3K89_09855</name>
</gene>
<reference evidence="1 2" key="1">
    <citation type="submission" date="2016-03" db="EMBL/GenBank/DDBJ databases">
        <title>Genome sequence of Rhodococcus kyotonensis KB10.</title>
        <authorList>
            <person name="Jeong H."/>
            <person name="Hong C.E."/>
            <person name="Jo S.H."/>
            <person name="Park J.M."/>
        </authorList>
    </citation>
    <scope>NUCLEOTIDE SEQUENCE [LARGE SCALE GENOMIC DNA]</scope>
    <source>
        <strain evidence="1 2">KB10</strain>
    </source>
</reference>
<accession>A0A177Y8W5</accession>
<evidence type="ECO:0000313" key="2">
    <source>
        <dbReference type="Proteomes" id="UP000077519"/>
    </source>
</evidence>
<dbReference type="AlphaFoldDB" id="A0A177Y8W5"/>